<reference evidence="6 7" key="1">
    <citation type="submission" date="2019-07" db="EMBL/GenBank/DDBJ databases">
        <authorList>
            <person name="Huq M.A."/>
        </authorList>
    </citation>
    <scope>NUCLEOTIDE SEQUENCE [LARGE SCALE GENOMIC DNA]</scope>
    <source>
        <strain evidence="6 7">MAH-3</strain>
    </source>
</reference>
<gene>
    <name evidence="6" type="ORF">FO442_15130</name>
</gene>
<dbReference type="PANTHER" id="PTHR11104">
    <property type="entry name" value="AMINOGLYCOSIDE N3-ACETYLTRANSFERASE"/>
    <property type="match status" value="1"/>
</dbReference>
<keyword evidence="4 5" id="KW-0012">Acyltransferase</keyword>
<dbReference type="EC" id="2.3.1.-" evidence="5"/>
<keyword evidence="3 5" id="KW-0808">Transferase</keyword>
<dbReference type="InterPro" id="IPR003679">
    <property type="entry name" value="Amioglycoside_AcTrfase"/>
</dbReference>
<comment type="catalytic activity">
    <reaction evidence="5">
        <text>a 2-deoxystreptamine antibiotic + acetyl-CoA = an N(3)-acetyl-2-deoxystreptamine antibiotic + CoA + H(+)</text>
        <dbReference type="Rhea" id="RHEA:12665"/>
        <dbReference type="ChEBI" id="CHEBI:15378"/>
        <dbReference type="ChEBI" id="CHEBI:57287"/>
        <dbReference type="ChEBI" id="CHEBI:57288"/>
        <dbReference type="ChEBI" id="CHEBI:57921"/>
        <dbReference type="ChEBI" id="CHEBI:77452"/>
        <dbReference type="EC" id="2.3.1.81"/>
    </reaction>
</comment>
<accession>A0A556MMV0</accession>
<dbReference type="EMBL" id="VLPL01000008">
    <property type="protein sequence ID" value="TSJ41243.1"/>
    <property type="molecule type" value="Genomic_DNA"/>
</dbReference>
<evidence type="ECO:0000256" key="5">
    <source>
        <dbReference type="RuleBase" id="RU365031"/>
    </source>
</evidence>
<evidence type="ECO:0000313" key="7">
    <source>
        <dbReference type="Proteomes" id="UP000316008"/>
    </source>
</evidence>
<keyword evidence="5" id="KW-0046">Antibiotic resistance</keyword>
<dbReference type="AlphaFoldDB" id="A0A556MMV0"/>
<evidence type="ECO:0000256" key="3">
    <source>
        <dbReference type="ARBA" id="ARBA00022679"/>
    </source>
</evidence>
<dbReference type="OrthoDB" id="7330654at2"/>
<sequence>MTVLKNFIRSLIPGKWLHAYRERKKDKQRKSIREQAEKGDGLTLEQLIADLKACGIKEGDSVLVHSSFSKIGYVAGGPKTIVDGLLAVIGTTGNLLMPSSPNPGYQLDYIRNLKEFDVQNDPSKMGAITEYFRKLPGVIRSESPTEPVCCFGPKAGWFTGGHLSELTPYTQNSPFARLAQVHGKILYIGVTLDNAGTSLHVLEDAVPDFSYPVYYPEVFHVSVKQADGTLVPVSVKVHNPEQSAKRKCDELLPMFEAKGVMQYSTIGKAKTLIFDAAKMLEVMIEEYEENGVTMYTPTGNK</sequence>
<dbReference type="SUPFAM" id="SSF110710">
    <property type="entry name" value="TTHA0583/YokD-like"/>
    <property type="match status" value="1"/>
</dbReference>
<dbReference type="PANTHER" id="PTHR11104:SF0">
    <property type="entry name" value="SPBETA PROPHAGE-DERIVED AMINOGLYCOSIDE N(3')-ACETYLTRANSFERASE-LIKE PROTEIN YOKD"/>
    <property type="match status" value="1"/>
</dbReference>
<evidence type="ECO:0000256" key="4">
    <source>
        <dbReference type="ARBA" id="ARBA00023315"/>
    </source>
</evidence>
<comment type="similarity">
    <text evidence="1 5">Belongs to the antibiotic N-acetyltransferase family.</text>
</comment>
<organism evidence="6 7">
    <name type="scientific">Fluviicola chungangensis</name>
    <dbReference type="NCBI Taxonomy" id="2597671"/>
    <lineage>
        <taxon>Bacteria</taxon>
        <taxon>Pseudomonadati</taxon>
        <taxon>Bacteroidota</taxon>
        <taxon>Flavobacteriia</taxon>
        <taxon>Flavobacteriales</taxon>
        <taxon>Crocinitomicaceae</taxon>
        <taxon>Fluviicola</taxon>
    </lineage>
</organism>
<proteinExistence type="inferred from homology"/>
<dbReference type="InterPro" id="IPR028345">
    <property type="entry name" value="Antibiotic_NAT-like"/>
</dbReference>
<dbReference type="Proteomes" id="UP000316008">
    <property type="component" value="Unassembled WGS sequence"/>
</dbReference>
<dbReference type="RefSeq" id="WP_144334054.1">
    <property type="nucleotide sequence ID" value="NZ_VLPL01000008.1"/>
</dbReference>
<evidence type="ECO:0000256" key="2">
    <source>
        <dbReference type="ARBA" id="ARBA00012882"/>
    </source>
</evidence>
<dbReference type="Pfam" id="PF02522">
    <property type="entry name" value="Antibiotic_NAT"/>
    <property type="match status" value="1"/>
</dbReference>
<name>A0A556MMV0_9FLAO</name>
<dbReference type="GO" id="GO:0046677">
    <property type="term" value="P:response to antibiotic"/>
    <property type="evidence" value="ECO:0007669"/>
    <property type="project" value="UniProtKB-KW"/>
</dbReference>
<evidence type="ECO:0000313" key="6">
    <source>
        <dbReference type="EMBL" id="TSJ41243.1"/>
    </source>
</evidence>
<protein>
    <recommendedName>
        <fullName evidence="2 5">Aminoglycoside N(3)-acetyltransferase</fullName>
        <ecNumber evidence="5">2.3.1.-</ecNumber>
    </recommendedName>
</protein>
<dbReference type="GO" id="GO:0046353">
    <property type="term" value="F:aminoglycoside 3-N-acetyltransferase activity"/>
    <property type="evidence" value="ECO:0007669"/>
    <property type="project" value="UniProtKB-EC"/>
</dbReference>
<evidence type="ECO:0000256" key="1">
    <source>
        <dbReference type="ARBA" id="ARBA00006383"/>
    </source>
</evidence>
<comment type="caution">
    <text evidence="6">The sequence shown here is derived from an EMBL/GenBank/DDBJ whole genome shotgun (WGS) entry which is preliminary data.</text>
</comment>
<keyword evidence="7" id="KW-1185">Reference proteome</keyword>